<organism evidence="11 12">
    <name type="scientific">Melghirimyces thermohalophilus</name>
    <dbReference type="NCBI Taxonomy" id="1236220"/>
    <lineage>
        <taxon>Bacteria</taxon>
        <taxon>Bacillati</taxon>
        <taxon>Bacillota</taxon>
        <taxon>Bacilli</taxon>
        <taxon>Bacillales</taxon>
        <taxon>Thermoactinomycetaceae</taxon>
        <taxon>Melghirimyces</taxon>
    </lineage>
</organism>
<feature type="binding site" description="in other chain" evidence="7">
    <location>
        <position position="100"/>
    </location>
    <ligand>
        <name>substrate</name>
        <note>ligand shared between dimeric partners</note>
    </ligand>
</feature>
<dbReference type="InterPro" id="IPR006114">
    <property type="entry name" value="6PGDH_C"/>
</dbReference>
<feature type="binding site" evidence="8">
    <location>
        <begin position="32"/>
        <end position="34"/>
    </location>
    <ligand>
        <name>NADP(+)</name>
        <dbReference type="ChEBI" id="CHEBI:58349"/>
    </ligand>
</feature>
<dbReference type="PRINTS" id="PR00076">
    <property type="entry name" value="6PGDHDRGNASE"/>
</dbReference>
<dbReference type="NCBIfam" id="NF006765">
    <property type="entry name" value="PRK09287.1"/>
    <property type="match status" value="1"/>
</dbReference>
<evidence type="ECO:0000313" key="12">
    <source>
        <dbReference type="Proteomes" id="UP000199387"/>
    </source>
</evidence>
<dbReference type="NCBIfam" id="TIGR00873">
    <property type="entry name" value="gnd"/>
    <property type="match status" value="1"/>
</dbReference>
<dbReference type="UniPathway" id="UPA00115">
    <property type="reaction ID" value="UER00410"/>
</dbReference>
<feature type="binding site" description="in other chain" evidence="7">
    <location>
        <begin position="126"/>
        <end position="128"/>
    </location>
    <ligand>
        <name>substrate</name>
        <note>ligand shared between dimeric partners</note>
    </ligand>
</feature>
<proteinExistence type="inferred from homology"/>
<keyword evidence="5 9" id="KW-0570">Pentose shunt</keyword>
<dbReference type="Proteomes" id="UP000199387">
    <property type="component" value="Unassembled WGS sequence"/>
</dbReference>
<dbReference type="GO" id="GO:0006098">
    <property type="term" value="P:pentose-phosphate shunt"/>
    <property type="evidence" value="ECO:0007669"/>
    <property type="project" value="UniProtKB-UniPathway"/>
</dbReference>
<dbReference type="InterPro" id="IPR036291">
    <property type="entry name" value="NAD(P)-bd_dom_sf"/>
</dbReference>
<dbReference type="FunFam" id="1.10.1040.10:FF:000002">
    <property type="entry name" value="6-phosphogluconate dehydrogenase, decarboxylating"/>
    <property type="match status" value="1"/>
</dbReference>
<feature type="binding site" evidence="7">
    <location>
        <position position="450"/>
    </location>
    <ligand>
        <name>substrate</name>
        <note>ligand shared between dimeric partners</note>
    </ligand>
</feature>
<keyword evidence="5 9" id="KW-0521">NADP</keyword>
<dbReference type="AlphaFoldDB" id="A0A1G6LY70"/>
<comment type="catalytic activity">
    <reaction evidence="5 9">
        <text>6-phospho-D-gluconate + NADP(+) = D-ribulose 5-phosphate + CO2 + NADPH</text>
        <dbReference type="Rhea" id="RHEA:10116"/>
        <dbReference type="ChEBI" id="CHEBI:16526"/>
        <dbReference type="ChEBI" id="CHEBI:57783"/>
        <dbReference type="ChEBI" id="CHEBI:58121"/>
        <dbReference type="ChEBI" id="CHEBI:58349"/>
        <dbReference type="ChEBI" id="CHEBI:58759"/>
        <dbReference type="EC" id="1.1.1.44"/>
    </reaction>
</comment>
<sequence>MKNTIGVYGLGVMGSNLARNMASKGEKVAVYNYTPDLTKKFTSQHSSLHIDSHYDLESFIYSLESPRKIFLMVAAGAVDSVIQSLLPLLEQGDIIMDGGNSDFHDSNRRYRELQKHGIQFLGVGVSGGEKGALNGPALMPGGDLESYRQVAPILEKIAAHVDGKPCCTYIGPEGSGHYVKMVHNGIEYADMQMITEAYQFLHEKVGLSMQDLSEVFSSWNETELESYLVEITADILSKTDQETGKPMVEVILDKAGQKGTGKWSSQEALDLGVPSTIMTEAVYARYLSAMKEERVYAEKHLAGPSLTHEKMDTEYWVNLVKEALFMGKICAYAQGFYQYQMASRQYGWSLDLGEIALIFRGGCIIRADFLNKIHRAFKENKDLTNLLLAPYFLEKTNRYQSSLRKVVMKGFESGLSLPCFSSALSFYDGYRSSRNGANLIQAQRDYFGAHRYERVDQEGIFHTNWLEPGAIKQSVKADS</sequence>
<dbReference type="SUPFAM" id="SSF51735">
    <property type="entry name" value="NAD(P)-binding Rossmann-fold domains"/>
    <property type="match status" value="1"/>
</dbReference>
<dbReference type="InterPro" id="IPR006183">
    <property type="entry name" value="Pgluconate_DH"/>
</dbReference>
<evidence type="ECO:0000256" key="8">
    <source>
        <dbReference type="PIRSR" id="PIRSR000109-3"/>
    </source>
</evidence>
<feature type="binding site" description="in other chain" evidence="7">
    <location>
        <position position="258"/>
    </location>
    <ligand>
        <name>substrate</name>
        <note>ligand shared between dimeric partners</note>
    </ligand>
</feature>
<evidence type="ECO:0000259" key="10">
    <source>
        <dbReference type="SMART" id="SM01350"/>
    </source>
</evidence>
<comment type="pathway">
    <text evidence="5 9">Carbohydrate degradation; pentose phosphate pathway; D-ribulose 5-phosphate from D-glucose 6-phosphate (oxidative stage): step 3/3.</text>
</comment>
<comment type="function">
    <text evidence="5">Catalyzes the oxidative decarboxylation of 6-phosphogluconate to ribulose 5-phosphate and CO(2), with concomitant reduction of NADP to NADPH.</text>
</comment>
<feature type="binding site" evidence="7">
    <location>
        <position position="444"/>
    </location>
    <ligand>
        <name>substrate</name>
        <note>ligand shared between dimeric partners</note>
    </ligand>
</feature>
<feature type="binding site" description="in other chain" evidence="7">
    <location>
        <position position="188"/>
    </location>
    <ligand>
        <name>substrate</name>
        <note>ligand shared between dimeric partners</note>
    </ligand>
</feature>
<evidence type="ECO:0000256" key="6">
    <source>
        <dbReference type="PIRSR" id="PIRSR000109-1"/>
    </source>
</evidence>
<dbReference type="EC" id="1.1.1.44" evidence="5 9"/>
<dbReference type="Pfam" id="PF03446">
    <property type="entry name" value="NAD_binding_2"/>
    <property type="match status" value="1"/>
</dbReference>
<dbReference type="SMART" id="SM01350">
    <property type="entry name" value="6PGD"/>
    <property type="match status" value="1"/>
</dbReference>
<dbReference type="OrthoDB" id="9804542at2"/>
<evidence type="ECO:0000256" key="4">
    <source>
        <dbReference type="ARBA" id="ARBA00023064"/>
    </source>
</evidence>
<dbReference type="PROSITE" id="PS00461">
    <property type="entry name" value="6PGD"/>
    <property type="match status" value="1"/>
</dbReference>
<evidence type="ECO:0000256" key="3">
    <source>
        <dbReference type="ARBA" id="ARBA00023002"/>
    </source>
</evidence>
<dbReference type="PIRSF" id="PIRSF000109">
    <property type="entry name" value="6PGD"/>
    <property type="match status" value="1"/>
</dbReference>
<feature type="binding site" evidence="8">
    <location>
        <begin position="9"/>
        <end position="14"/>
    </location>
    <ligand>
        <name>NADP(+)</name>
        <dbReference type="ChEBI" id="CHEBI:58349"/>
    </ligand>
</feature>
<comment type="subunit">
    <text evidence="2 5">Homodimer.</text>
</comment>
<keyword evidence="3 5" id="KW-0560">Oxidoreductase</keyword>
<feature type="binding site" evidence="8">
    <location>
        <begin position="73"/>
        <end position="75"/>
    </location>
    <ligand>
        <name>NADP(+)</name>
        <dbReference type="ChEBI" id="CHEBI:58349"/>
    </ligand>
</feature>
<dbReference type="GO" id="GO:0050661">
    <property type="term" value="F:NADP binding"/>
    <property type="evidence" value="ECO:0007669"/>
    <property type="project" value="InterPro"/>
</dbReference>
<dbReference type="Gene3D" id="1.10.1040.10">
    <property type="entry name" value="N-(1-d-carboxylethyl)-l-norvaline Dehydrogenase, domain 2"/>
    <property type="match status" value="1"/>
</dbReference>
<dbReference type="Gene3D" id="3.40.50.720">
    <property type="entry name" value="NAD(P)-binding Rossmann-like Domain"/>
    <property type="match status" value="1"/>
</dbReference>
<dbReference type="PANTHER" id="PTHR11811">
    <property type="entry name" value="6-PHOSPHOGLUCONATE DEHYDROGENASE"/>
    <property type="match status" value="1"/>
</dbReference>
<dbReference type="InterPro" id="IPR013328">
    <property type="entry name" value="6PGD_dom2"/>
</dbReference>
<dbReference type="InterPro" id="IPR008927">
    <property type="entry name" value="6-PGluconate_DH-like_C_sf"/>
</dbReference>
<evidence type="ECO:0000256" key="2">
    <source>
        <dbReference type="ARBA" id="ARBA00011738"/>
    </source>
</evidence>
<dbReference type="EMBL" id="FMZA01000008">
    <property type="protein sequence ID" value="SDC47994.1"/>
    <property type="molecule type" value="Genomic_DNA"/>
</dbReference>
<feature type="active site" description="Proton acceptor" evidence="6">
    <location>
        <position position="180"/>
    </location>
</feature>
<dbReference type="Pfam" id="PF00393">
    <property type="entry name" value="6PGD"/>
    <property type="match status" value="1"/>
</dbReference>
<gene>
    <name evidence="11" type="ORF">SAMN04488112_108172</name>
</gene>
<dbReference type="SUPFAM" id="SSF48179">
    <property type="entry name" value="6-phosphogluconate dehydrogenase C-terminal domain-like"/>
    <property type="match status" value="1"/>
</dbReference>
<protein>
    <recommendedName>
        <fullName evidence="5 9">6-phosphogluconate dehydrogenase, decarboxylating</fullName>
        <ecNumber evidence="5 9">1.1.1.44</ecNumber>
    </recommendedName>
</protein>
<feature type="binding site" description="in other chain" evidence="7">
    <location>
        <position position="285"/>
    </location>
    <ligand>
        <name>substrate</name>
        <note>ligand shared between dimeric partners</note>
    </ligand>
</feature>
<feature type="active site" description="Proton donor" evidence="6">
    <location>
        <position position="187"/>
    </location>
</feature>
<dbReference type="RefSeq" id="WP_091569338.1">
    <property type="nucleotide sequence ID" value="NZ_FMZA01000008.1"/>
</dbReference>
<keyword evidence="12" id="KW-1185">Reference proteome</keyword>
<reference evidence="11 12" key="1">
    <citation type="submission" date="2016-10" db="EMBL/GenBank/DDBJ databases">
        <authorList>
            <person name="de Groot N.N."/>
        </authorList>
    </citation>
    <scope>NUCLEOTIDE SEQUENCE [LARGE SCALE GENOMIC DNA]</scope>
    <source>
        <strain evidence="11 12">DSM 45514</strain>
    </source>
</reference>
<feature type="binding site" evidence="8">
    <location>
        <position position="100"/>
    </location>
    <ligand>
        <name>NADP(+)</name>
        <dbReference type="ChEBI" id="CHEBI:58349"/>
    </ligand>
</feature>
<feature type="domain" description="6-phosphogluconate dehydrogenase C-terminal" evidence="10">
    <location>
        <begin position="176"/>
        <end position="466"/>
    </location>
</feature>
<keyword evidence="4 9" id="KW-0311">Gluconate utilization</keyword>
<evidence type="ECO:0000256" key="9">
    <source>
        <dbReference type="RuleBase" id="RU000485"/>
    </source>
</evidence>
<evidence type="ECO:0000313" key="11">
    <source>
        <dbReference type="EMBL" id="SDC47994.1"/>
    </source>
</evidence>
<name>A0A1G6LY70_9BACL</name>
<evidence type="ECO:0000256" key="5">
    <source>
        <dbReference type="PIRNR" id="PIRNR000109"/>
    </source>
</evidence>
<dbReference type="Gene3D" id="1.20.5.320">
    <property type="entry name" value="6-Phosphogluconate Dehydrogenase, domain 3"/>
    <property type="match status" value="1"/>
</dbReference>
<dbReference type="GO" id="GO:0019521">
    <property type="term" value="P:D-gluconate metabolic process"/>
    <property type="evidence" value="ECO:0007669"/>
    <property type="project" value="UniProtKB-KW"/>
</dbReference>
<dbReference type="GO" id="GO:0004616">
    <property type="term" value="F:phosphogluconate dehydrogenase (decarboxylating) activity"/>
    <property type="evidence" value="ECO:0007669"/>
    <property type="project" value="UniProtKB-EC"/>
</dbReference>
<dbReference type="FunFam" id="1.20.5.320:FF:000001">
    <property type="entry name" value="6-phosphogluconate dehydrogenase, decarboxylating"/>
    <property type="match status" value="1"/>
</dbReference>
<feature type="binding site" description="in other chain" evidence="7">
    <location>
        <begin position="183"/>
        <end position="184"/>
    </location>
    <ligand>
        <name>substrate</name>
        <note>ligand shared between dimeric partners</note>
    </ligand>
</feature>
<dbReference type="STRING" id="1236220.SAMN04488112_108172"/>
<evidence type="ECO:0000256" key="1">
    <source>
        <dbReference type="ARBA" id="ARBA00008419"/>
    </source>
</evidence>
<accession>A0A1G6LY70</accession>
<evidence type="ECO:0000256" key="7">
    <source>
        <dbReference type="PIRSR" id="PIRSR000109-2"/>
    </source>
</evidence>
<dbReference type="InterPro" id="IPR006115">
    <property type="entry name" value="6PGDH_NADP-bd"/>
</dbReference>
<dbReference type="InterPro" id="IPR006113">
    <property type="entry name" value="6PGDH_Gnd/GntZ"/>
</dbReference>
<dbReference type="InterPro" id="IPR006184">
    <property type="entry name" value="6PGdom_BS"/>
</dbReference>
<comment type="similarity">
    <text evidence="1 5 9">Belongs to the 6-phosphogluconate dehydrogenase family.</text>
</comment>